<evidence type="ECO:0000313" key="1">
    <source>
        <dbReference type="EMBL" id="RAW01209.1"/>
    </source>
</evidence>
<protein>
    <submittedName>
        <fullName evidence="1">Uncharacterized protein</fullName>
    </submittedName>
</protein>
<proteinExistence type="predicted"/>
<gene>
    <name evidence="1" type="ORF">DQQ10_09855</name>
</gene>
<dbReference type="Proteomes" id="UP000251889">
    <property type="component" value="Unassembled WGS sequence"/>
</dbReference>
<keyword evidence="2" id="KW-1185">Reference proteome</keyword>
<reference evidence="1 2" key="1">
    <citation type="submission" date="2018-06" db="EMBL/GenBank/DDBJ databases">
        <title>Chryseolinea flavus sp. nov., a member of the phylum Bacteroidetes isolated from soil.</title>
        <authorList>
            <person name="Li Y."/>
            <person name="Wang J."/>
        </authorList>
    </citation>
    <scope>NUCLEOTIDE SEQUENCE [LARGE SCALE GENOMIC DNA]</scope>
    <source>
        <strain evidence="1 2">SDU1-6</strain>
    </source>
</reference>
<comment type="caution">
    <text evidence="1">The sequence shown here is derived from an EMBL/GenBank/DDBJ whole genome shotgun (WGS) entry which is preliminary data.</text>
</comment>
<evidence type="ECO:0000313" key="2">
    <source>
        <dbReference type="Proteomes" id="UP000251889"/>
    </source>
</evidence>
<sequence length="68" mass="7718">MVFVSYTYLTRWDVHHMANKKYNLHSGSLTAIKRDKGLKATTKRKVSEGKSRLSVLNAVKNKSSGFCE</sequence>
<dbReference type="EMBL" id="QMFY01000004">
    <property type="protein sequence ID" value="RAW01209.1"/>
    <property type="molecule type" value="Genomic_DNA"/>
</dbReference>
<dbReference type="AlphaFoldDB" id="A0A364Y3A7"/>
<name>A0A364Y3A7_9BACT</name>
<accession>A0A364Y3A7</accession>
<organism evidence="1 2">
    <name type="scientific">Pseudochryseolinea flava</name>
    <dbReference type="NCBI Taxonomy" id="2059302"/>
    <lineage>
        <taxon>Bacteria</taxon>
        <taxon>Pseudomonadati</taxon>
        <taxon>Bacteroidota</taxon>
        <taxon>Cytophagia</taxon>
        <taxon>Cytophagales</taxon>
        <taxon>Fulvivirgaceae</taxon>
        <taxon>Pseudochryseolinea</taxon>
    </lineage>
</organism>